<evidence type="ECO:0000256" key="1">
    <source>
        <dbReference type="ARBA" id="ARBA00009254"/>
    </source>
</evidence>
<dbReference type="Pfam" id="PF00831">
    <property type="entry name" value="Ribosomal_L29"/>
    <property type="match status" value="1"/>
</dbReference>
<reference evidence="6 7" key="1">
    <citation type="journal article" date="2016" name="Nat. Commun.">
        <title>Thousands of microbial genomes shed light on interconnected biogeochemical processes in an aquifer system.</title>
        <authorList>
            <person name="Anantharaman K."/>
            <person name="Brown C.T."/>
            <person name="Hug L.A."/>
            <person name="Sharon I."/>
            <person name="Castelle C.J."/>
            <person name="Probst A.J."/>
            <person name="Thomas B.C."/>
            <person name="Singh A."/>
            <person name="Wilkins M.J."/>
            <person name="Karaoz U."/>
            <person name="Brodie E.L."/>
            <person name="Williams K.H."/>
            <person name="Hubbard S.S."/>
            <person name="Banfield J.F."/>
        </authorList>
    </citation>
    <scope>NUCLEOTIDE SEQUENCE [LARGE SCALE GENOMIC DNA]</scope>
</reference>
<dbReference type="InterPro" id="IPR001854">
    <property type="entry name" value="Ribosomal_uL29"/>
</dbReference>
<evidence type="ECO:0000313" key="6">
    <source>
        <dbReference type="EMBL" id="OGN03892.1"/>
    </source>
</evidence>
<dbReference type="SUPFAM" id="SSF46561">
    <property type="entry name" value="Ribosomal protein L29 (L29p)"/>
    <property type="match status" value="1"/>
</dbReference>
<dbReference type="EMBL" id="MGJI01000029">
    <property type="protein sequence ID" value="OGN03892.1"/>
    <property type="molecule type" value="Genomic_DNA"/>
</dbReference>
<proteinExistence type="inferred from homology"/>
<dbReference type="Proteomes" id="UP000177507">
    <property type="component" value="Unassembled WGS sequence"/>
</dbReference>
<dbReference type="GO" id="GO:0003735">
    <property type="term" value="F:structural constituent of ribosome"/>
    <property type="evidence" value="ECO:0007669"/>
    <property type="project" value="InterPro"/>
</dbReference>
<comment type="similarity">
    <text evidence="1 5">Belongs to the universal ribosomal protein uL29 family.</text>
</comment>
<dbReference type="AlphaFoldDB" id="A0A1F8ESP3"/>
<keyword evidence="3 5" id="KW-0687">Ribonucleoprotein</keyword>
<sequence>MKFADIQSKDKPELNEMLKEHQIKLGKLRFELANKSLKDTSQLGKTKKDIARISTAIKK</sequence>
<dbReference type="Gene3D" id="1.10.287.310">
    <property type="match status" value="1"/>
</dbReference>
<dbReference type="HAMAP" id="MF_00374">
    <property type="entry name" value="Ribosomal_uL29"/>
    <property type="match status" value="1"/>
</dbReference>
<evidence type="ECO:0000256" key="4">
    <source>
        <dbReference type="ARBA" id="ARBA00035204"/>
    </source>
</evidence>
<protein>
    <recommendedName>
        <fullName evidence="4 5">Large ribosomal subunit protein uL29</fullName>
    </recommendedName>
</protein>
<evidence type="ECO:0000256" key="2">
    <source>
        <dbReference type="ARBA" id="ARBA00022980"/>
    </source>
</evidence>
<dbReference type="NCBIfam" id="TIGR00012">
    <property type="entry name" value="L29"/>
    <property type="match status" value="1"/>
</dbReference>
<dbReference type="GO" id="GO:0006412">
    <property type="term" value="P:translation"/>
    <property type="evidence" value="ECO:0007669"/>
    <property type="project" value="UniProtKB-UniRule"/>
</dbReference>
<gene>
    <name evidence="5" type="primary">rpmC</name>
    <name evidence="6" type="ORF">A2831_03200</name>
</gene>
<evidence type="ECO:0000256" key="5">
    <source>
        <dbReference type="HAMAP-Rule" id="MF_00374"/>
    </source>
</evidence>
<keyword evidence="2 5" id="KW-0689">Ribosomal protein</keyword>
<dbReference type="GO" id="GO:1990904">
    <property type="term" value="C:ribonucleoprotein complex"/>
    <property type="evidence" value="ECO:0007669"/>
    <property type="project" value="UniProtKB-KW"/>
</dbReference>
<evidence type="ECO:0000313" key="7">
    <source>
        <dbReference type="Proteomes" id="UP000177507"/>
    </source>
</evidence>
<comment type="caution">
    <text evidence="6">The sequence shown here is derived from an EMBL/GenBank/DDBJ whole genome shotgun (WGS) entry which is preliminary data.</text>
</comment>
<dbReference type="InterPro" id="IPR036049">
    <property type="entry name" value="Ribosomal_uL29_sf"/>
</dbReference>
<organism evidence="6 7">
    <name type="scientific">Candidatus Yanofskybacteria bacterium RIFCSPHIGHO2_01_FULL_44_17</name>
    <dbReference type="NCBI Taxonomy" id="1802668"/>
    <lineage>
        <taxon>Bacteria</taxon>
        <taxon>Candidatus Yanofskyibacteriota</taxon>
    </lineage>
</organism>
<accession>A0A1F8ESP3</accession>
<name>A0A1F8ESP3_9BACT</name>
<dbReference type="GO" id="GO:0005840">
    <property type="term" value="C:ribosome"/>
    <property type="evidence" value="ECO:0007669"/>
    <property type="project" value="UniProtKB-KW"/>
</dbReference>
<evidence type="ECO:0000256" key="3">
    <source>
        <dbReference type="ARBA" id="ARBA00023274"/>
    </source>
</evidence>